<feature type="compositionally biased region" description="Acidic residues" evidence="1">
    <location>
        <begin position="191"/>
        <end position="206"/>
    </location>
</feature>
<evidence type="ECO:0000313" key="3">
    <source>
        <dbReference type="Proteomes" id="UP000283269"/>
    </source>
</evidence>
<evidence type="ECO:0000256" key="1">
    <source>
        <dbReference type="SAM" id="MobiDB-lite"/>
    </source>
</evidence>
<gene>
    <name evidence="2" type="ORF">CVT25_013907</name>
</gene>
<organism evidence="2 3">
    <name type="scientific">Psilocybe cyanescens</name>
    <dbReference type="NCBI Taxonomy" id="93625"/>
    <lineage>
        <taxon>Eukaryota</taxon>
        <taxon>Fungi</taxon>
        <taxon>Dikarya</taxon>
        <taxon>Basidiomycota</taxon>
        <taxon>Agaricomycotina</taxon>
        <taxon>Agaricomycetes</taxon>
        <taxon>Agaricomycetidae</taxon>
        <taxon>Agaricales</taxon>
        <taxon>Agaricineae</taxon>
        <taxon>Strophariaceae</taxon>
        <taxon>Psilocybe</taxon>
    </lineage>
</organism>
<feature type="compositionally biased region" description="Basic and acidic residues" evidence="1">
    <location>
        <begin position="171"/>
        <end position="190"/>
    </location>
</feature>
<protein>
    <submittedName>
        <fullName evidence="2">Uncharacterized protein</fullName>
    </submittedName>
</protein>
<dbReference type="EMBL" id="NHYD01003550">
    <property type="protein sequence ID" value="PPQ76075.1"/>
    <property type="molecule type" value="Genomic_DNA"/>
</dbReference>
<accession>A0A409WBZ8</accession>
<dbReference type="InParanoid" id="A0A409WBZ8"/>
<dbReference type="AlphaFoldDB" id="A0A409WBZ8"/>
<proteinExistence type="predicted"/>
<evidence type="ECO:0000313" key="2">
    <source>
        <dbReference type="EMBL" id="PPQ76075.1"/>
    </source>
</evidence>
<dbReference type="Proteomes" id="UP000283269">
    <property type="component" value="Unassembled WGS sequence"/>
</dbReference>
<name>A0A409WBZ8_PSICY</name>
<sequence length="218" mass="23911">MGALSINTIRLLCTDLGEARRHETVAIDHAAQLQALTLALELRLSETIQVIAHNSPSSNNALIPLFDSPEALRRAVTAFSLFDNFEDNDSPLRNLSELLQTIPSHHFGQFPQLLELLCKHGYLDVDGNFVPPAPPSSVDHPMLNLEGEEASSGEESTKSSTESGSSDSEEDRSSKTKGSPKEDRPSREEESSGSEDDDDDSEESEDEHPPLKKARLTY</sequence>
<reference evidence="2 3" key="1">
    <citation type="journal article" date="2018" name="Evol. Lett.">
        <title>Horizontal gene cluster transfer increased hallucinogenic mushroom diversity.</title>
        <authorList>
            <person name="Reynolds H.T."/>
            <person name="Vijayakumar V."/>
            <person name="Gluck-Thaler E."/>
            <person name="Korotkin H.B."/>
            <person name="Matheny P.B."/>
            <person name="Slot J.C."/>
        </authorList>
    </citation>
    <scope>NUCLEOTIDE SEQUENCE [LARGE SCALE GENOMIC DNA]</scope>
    <source>
        <strain evidence="2 3">2631</strain>
    </source>
</reference>
<comment type="caution">
    <text evidence="2">The sequence shown here is derived from an EMBL/GenBank/DDBJ whole genome shotgun (WGS) entry which is preliminary data.</text>
</comment>
<keyword evidence="3" id="KW-1185">Reference proteome</keyword>
<feature type="region of interest" description="Disordered" evidence="1">
    <location>
        <begin position="133"/>
        <end position="218"/>
    </location>
</feature>